<protein>
    <submittedName>
        <fullName evidence="1">Uncharacterized protein</fullName>
    </submittedName>
</protein>
<organism evidence="1 2">
    <name type="scientific">Dryococelus australis</name>
    <dbReference type="NCBI Taxonomy" id="614101"/>
    <lineage>
        <taxon>Eukaryota</taxon>
        <taxon>Metazoa</taxon>
        <taxon>Ecdysozoa</taxon>
        <taxon>Arthropoda</taxon>
        <taxon>Hexapoda</taxon>
        <taxon>Insecta</taxon>
        <taxon>Pterygota</taxon>
        <taxon>Neoptera</taxon>
        <taxon>Polyneoptera</taxon>
        <taxon>Phasmatodea</taxon>
        <taxon>Verophasmatodea</taxon>
        <taxon>Anareolatae</taxon>
        <taxon>Phasmatidae</taxon>
        <taxon>Eurycanthinae</taxon>
        <taxon>Dryococelus</taxon>
    </lineage>
</organism>
<dbReference type="PANTHER" id="PTHR34415:SF1">
    <property type="entry name" value="INTEGRASE CATALYTIC DOMAIN-CONTAINING PROTEIN"/>
    <property type="match status" value="1"/>
</dbReference>
<sequence>MKNESHEAITFDFQKNLPMPNLTTNVYYRRLLSLYSFNIPTLSTGHSKQKGKIGSDKVTSFLYNFIFILLDPKVKNIELFCDGCARQNKKFTVLRFLHYVVHAARKLDRIKLTFPVRGHSYLECDWNMVRTNQKYPAEIPEHRVEVFESAHTKPFPYYVVNVDQAL</sequence>
<dbReference type="Proteomes" id="UP001159363">
    <property type="component" value="Chromosome 1"/>
</dbReference>
<comment type="caution">
    <text evidence="1">The sequence shown here is derived from an EMBL/GenBank/DDBJ whole genome shotgun (WGS) entry which is preliminary data.</text>
</comment>
<evidence type="ECO:0000313" key="2">
    <source>
        <dbReference type="Proteomes" id="UP001159363"/>
    </source>
</evidence>
<dbReference type="EMBL" id="JARBHB010000001">
    <property type="protein sequence ID" value="KAJ8895853.1"/>
    <property type="molecule type" value="Genomic_DNA"/>
</dbReference>
<accession>A0ABQ9IJ37</accession>
<gene>
    <name evidence="1" type="ORF">PR048_001192</name>
</gene>
<name>A0ABQ9IJ37_9NEOP</name>
<keyword evidence="2" id="KW-1185">Reference proteome</keyword>
<dbReference type="PANTHER" id="PTHR34415">
    <property type="entry name" value="INTEGRASE CATALYTIC DOMAIN-CONTAINING PROTEIN"/>
    <property type="match status" value="1"/>
</dbReference>
<evidence type="ECO:0000313" key="1">
    <source>
        <dbReference type="EMBL" id="KAJ8895853.1"/>
    </source>
</evidence>
<reference evidence="1 2" key="1">
    <citation type="submission" date="2023-02" db="EMBL/GenBank/DDBJ databases">
        <title>LHISI_Scaffold_Assembly.</title>
        <authorList>
            <person name="Stuart O.P."/>
            <person name="Cleave R."/>
            <person name="Magrath M.J.L."/>
            <person name="Mikheyev A.S."/>
        </authorList>
    </citation>
    <scope>NUCLEOTIDE SEQUENCE [LARGE SCALE GENOMIC DNA]</scope>
    <source>
        <strain evidence="1">Daus_M_001</strain>
        <tissue evidence="1">Leg muscle</tissue>
    </source>
</reference>
<proteinExistence type="predicted"/>